<name>A0A4V3JQL9_9LEPT</name>
<evidence type="ECO:0000313" key="1">
    <source>
        <dbReference type="EMBL" id="TGL56345.1"/>
    </source>
</evidence>
<protein>
    <submittedName>
        <fullName evidence="1">Uncharacterized protein</fullName>
    </submittedName>
</protein>
<sequence length="280" mass="32820">MPFAISGNVGAFEKGALRNLEKHLGIILSENQSHLQQHLMIRRTLQTLGGSVGILSNLSRQELLSFIFVLTQFGDTIRGETPAEYLLLESIPFVVQWKKGHYMIPLEILEYLSHERIFRDQGYLFALIPSLPIREKKSWIRWIGADFEKGGDRDLNFEIYFQCRLLQKPFLGKSLVQETQIELEQIWPYGKSEYLDWFYKGLSTFYYSMEEMSKKEKDPFLLHVIELIRAGKFVLRKQPEQFGEQPSYALVSTVEGNTPQLREITFQWEVERIRKDSLFQ</sequence>
<comment type="caution">
    <text evidence="1">The sequence shown here is derived from an EMBL/GenBank/DDBJ whole genome shotgun (WGS) entry which is preliminary data.</text>
</comment>
<dbReference type="OrthoDB" id="335417at2"/>
<dbReference type="RefSeq" id="WP_135625180.1">
    <property type="nucleotide sequence ID" value="NZ_RQGD01000046.1"/>
</dbReference>
<evidence type="ECO:0000313" key="2">
    <source>
        <dbReference type="Proteomes" id="UP000297693"/>
    </source>
</evidence>
<reference evidence="1" key="1">
    <citation type="journal article" date="2019" name="PLoS Negl. Trop. Dis.">
        <title>Revisiting the worldwide diversity of Leptospira species in the environment.</title>
        <authorList>
            <person name="Vincent A.T."/>
            <person name="Schiettekatte O."/>
            <person name="Bourhy P."/>
            <person name="Veyrier F.J."/>
            <person name="Picardeau M."/>
        </authorList>
    </citation>
    <scope>NUCLEOTIDE SEQUENCE [LARGE SCALE GENOMIC DNA]</scope>
    <source>
        <strain evidence="1">201702476</strain>
    </source>
</reference>
<dbReference type="AlphaFoldDB" id="A0A4V3JQL9"/>
<dbReference type="EMBL" id="RQGD01000046">
    <property type="protein sequence ID" value="TGL56345.1"/>
    <property type="molecule type" value="Genomic_DNA"/>
</dbReference>
<organism evidence="1 2">
    <name type="scientific">Leptospira ognonensis</name>
    <dbReference type="NCBI Taxonomy" id="2484945"/>
    <lineage>
        <taxon>Bacteria</taxon>
        <taxon>Pseudomonadati</taxon>
        <taxon>Spirochaetota</taxon>
        <taxon>Spirochaetia</taxon>
        <taxon>Leptospirales</taxon>
        <taxon>Leptospiraceae</taxon>
        <taxon>Leptospira</taxon>
    </lineage>
</organism>
<proteinExistence type="predicted"/>
<accession>A0A4V3JQL9</accession>
<gene>
    <name evidence="1" type="ORF">EHQ58_17100</name>
</gene>
<keyword evidence="2" id="KW-1185">Reference proteome</keyword>
<dbReference type="Proteomes" id="UP000297693">
    <property type="component" value="Unassembled WGS sequence"/>
</dbReference>